<dbReference type="Pfam" id="PF07603">
    <property type="entry name" value="Lcl_C"/>
    <property type="match status" value="1"/>
</dbReference>
<dbReference type="InterPro" id="IPR008964">
    <property type="entry name" value="Invasin/intimin_cell_adhesion"/>
</dbReference>
<dbReference type="InterPro" id="IPR011460">
    <property type="entry name" value="Lcl_C"/>
</dbReference>
<protein>
    <submittedName>
        <fullName evidence="3">DUF1566 domain-containing protein</fullName>
    </submittedName>
</protein>
<feature type="signal peptide" evidence="1">
    <location>
        <begin position="1"/>
        <end position="21"/>
    </location>
</feature>
<comment type="caution">
    <text evidence="3">The sequence shown here is derived from an EMBL/GenBank/DDBJ whole genome shotgun (WGS) entry which is preliminary data.</text>
</comment>
<keyword evidence="4" id="KW-1185">Reference proteome</keyword>
<evidence type="ECO:0000256" key="1">
    <source>
        <dbReference type="SAM" id="SignalP"/>
    </source>
</evidence>
<feature type="chain" id="PRO_5045180175" evidence="1">
    <location>
        <begin position="22"/>
        <end position="227"/>
    </location>
</feature>
<dbReference type="SUPFAM" id="SSF49373">
    <property type="entry name" value="Invasin/intimin cell-adhesion fragments"/>
    <property type="match status" value="1"/>
</dbReference>
<dbReference type="PROSITE" id="PS51257">
    <property type="entry name" value="PROKAR_LIPOPROTEIN"/>
    <property type="match status" value="1"/>
</dbReference>
<feature type="domain" description="Lcl C-terminal" evidence="2">
    <location>
        <begin position="134"/>
        <end position="227"/>
    </location>
</feature>
<gene>
    <name evidence="3" type="ORF">ACFOPH_01190</name>
</gene>
<name>A0ABV7PEF3_9BURK</name>
<dbReference type="RefSeq" id="WP_379732948.1">
    <property type="nucleotide sequence ID" value="NZ_JBHRVV010000001.1"/>
</dbReference>
<proteinExistence type="predicted"/>
<accession>A0ABV7PEF3</accession>
<dbReference type="EMBL" id="JBHRVV010000001">
    <property type="protein sequence ID" value="MFC3456867.1"/>
    <property type="molecule type" value="Genomic_DNA"/>
</dbReference>
<reference evidence="4" key="1">
    <citation type="journal article" date="2019" name="Int. J. Syst. Evol. Microbiol.">
        <title>The Global Catalogue of Microorganisms (GCM) 10K type strain sequencing project: providing services to taxonomists for standard genome sequencing and annotation.</title>
        <authorList>
            <consortium name="The Broad Institute Genomics Platform"/>
            <consortium name="The Broad Institute Genome Sequencing Center for Infectious Disease"/>
            <person name="Wu L."/>
            <person name="Ma J."/>
        </authorList>
    </citation>
    <scope>NUCLEOTIDE SEQUENCE [LARGE SCALE GENOMIC DNA]</scope>
    <source>
        <strain evidence="4">CCM 7480</strain>
    </source>
</reference>
<organism evidence="3 4">
    <name type="scientific">Massilia haematophila</name>
    <dbReference type="NCBI Taxonomy" id="457923"/>
    <lineage>
        <taxon>Bacteria</taxon>
        <taxon>Pseudomonadati</taxon>
        <taxon>Pseudomonadota</taxon>
        <taxon>Betaproteobacteria</taxon>
        <taxon>Burkholderiales</taxon>
        <taxon>Oxalobacteraceae</taxon>
        <taxon>Telluria group</taxon>
        <taxon>Massilia</taxon>
    </lineage>
</organism>
<dbReference type="Proteomes" id="UP001595665">
    <property type="component" value="Unassembled WGS sequence"/>
</dbReference>
<keyword evidence="1" id="KW-0732">Signal</keyword>
<evidence type="ECO:0000313" key="3">
    <source>
        <dbReference type="EMBL" id="MFC3456867.1"/>
    </source>
</evidence>
<sequence length="227" mass="23836">MRFHRLSLTAAAALLLLAACSDNGVQLGEFPPITKTEGDEPFDLVAPTSDSPAPFTFESSDKAVGEINGKTVTIGHAGVATITARQGERGSYNPTWTSTTLTVKARVCEAPSVNEKGVCVAPATTAGYVSRGEVMWMPASFQLSWAKADAFCKNTTIKGQKPWRLPTKNELAELVASGELDGRGWKGGDAWTKSAGATADTYATVNLLSGAASDLAASDEAYVTCVR</sequence>
<evidence type="ECO:0000313" key="4">
    <source>
        <dbReference type="Proteomes" id="UP001595665"/>
    </source>
</evidence>
<evidence type="ECO:0000259" key="2">
    <source>
        <dbReference type="Pfam" id="PF07603"/>
    </source>
</evidence>